<dbReference type="InterPro" id="IPR056131">
    <property type="entry name" value="DUF7714"/>
</dbReference>
<organism evidence="1">
    <name type="scientific">freshwater metagenome</name>
    <dbReference type="NCBI Taxonomy" id="449393"/>
    <lineage>
        <taxon>unclassified sequences</taxon>
        <taxon>metagenomes</taxon>
        <taxon>ecological metagenomes</taxon>
    </lineage>
</organism>
<reference evidence="1" key="1">
    <citation type="submission" date="2020-05" db="EMBL/GenBank/DDBJ databases">
        <authorList>
            <person name="Chiriac C."/>
            <person name="Salcher M."/>
            <person name="Ghai R."/>
            <person name="Kavagutti S V."/>
        </authorList>
    </citation>
    <scope>NUCLEOTIDE SEQUENCE</scope>
</reference>
<proteinExistence type="predicted"/>
<evidence type="ECO:0000313" key="1">
    <source>
        <dbReference type="EMBL" id="CAB4737266.1"/>
    </source>
</evidence>
<sequence>MTTLACDELRAMPNVVPSAYRGVAVTSVASPASHESIIRHFTGREIYRRTRFIVVREEGVGVWILAVERADPGPLFSIATSVQVLADPSECAYVIAPEIDTAVPSNLARTAIDKAPNAKAVVVEGRYAHVNFILNPRPLRVRVTEVTPPFPAKLFDQVSRLLDVAEDLVPMIPHLDAVTFDELAEQAPSDNYLLPCRGSAVQIEGAEVSYLDERPERSNWTLLGCDRSLEIHEWFYGDTPPSVSICPRKRPDDLTGPSLVKCCLIEASIDVEGGRVVVPWGASLEQVKEGLRELARFWEPTWAPV</sequence>
<dbReference type="EMBL" id="CAEZYW010000064">
    <property type="protein sequence ID" value="CAB4737266.1"/>
    <property type="molecule type" value="Genomic_DNA"/>
</dbReference>
<name>A0A6J6SQE8_9ZZZZ</name>
<gene>
    <name evidence="1" type="ORF">UFOPK2786_00560</name>
</gene>
<accession>A0A6J6SQE8</accession>
<dbReference type="AlphaFoldDB" id="A0A6J6SQE8"/>
<protein>
    <submittedName>
        <fullName evidence="1">Unannotated protein</fullName>
    </submittedName>
</protein>
<dbReference type="Pfam" id="PF24830">
    <property type="entry name" value="DUF7714"/>
    <property type="match status" value="1"/>
</dbReference>